<dbReference type="KEGG" id="oni:Osc7112_3574"/>
<protein>
    <submittedName>
        <fullName evidence="2">Beta-lactamase domain protein</fullName>
    </submittedName>
</protein>
<evidence type="ECO:0000313" key="3">
    <source>
        <dbReference type="Proteomes" id="UP000010478"/>
    </source>
</evidence>
<sequence length="224" mass="24973">MKQQSSVSKQPRPVLDNILAFGPNRDTLGATAYFIVENQTNILVDCPAWDEINQTFLREHGGVRLLFLTHRGAIAKAREIQEATGCEILIQEQEAYLLPGLKVTVFEREFVLSDRMKAFWTPGHSPGSSCLYHSGSGGVLFSGRHLLPNREAAPVPLLTAKTFHWPRQINSVKSIIDRFSPETLQYICPGANTGFLRGKRSIDRAFEKLANLDLAVCLQSKPEP</sequence>
<proteinExistence type="predicted"/>
<evidence type="ECO:0000259" key="1">
    <source>
        <dbReference type="SMART" id="SM00849"/>
    </source>
</evidence>
<dbReference type="SMART" id="SM00849">
    <property type="entry name" value="Lactamase_B"/>
    <property type="match status" value="1"/>
</dbReference>
<reference evidence="2 3" key="1">
    <citation type="submission" date="2012-05" db="EMBL/GenBank/DDBJ databases">
        <title>Finished chromosome of genome of Oscillatoria sp. PCC 7112.</title>
        <authorList>
            <consortium name="US DOE Joint Genome Institute"/>
            <person name="Gugger M."/>
            <person name="Coursin T."/>
            <person name="Rippka R."/>
            <person name="Tandeau De Marsac N."/>
            <person name="Huntemann M."/>
            <person name="Wei C.-L."/>
            <person name="Han J."/>
            <person name="Detter J.C."/>
            <person name="Han C."/>
            <person name="Tapia R."/>
            <person name="Davenport K."/>
            <person name="Daligault H."/>
            <person name="Erkkila T."/>
            <person name="Gu W."/>
            <person name="Munk A.C.C."/>
            <person name="Teshima H."/>
            <person name="Xu Y."/>
            <person name="Chain P."/>
            <person name="Chen A."/>
            <person name="Krypides N."/>
            <person name="Mavromatis K."/>
            <person name="Markowitz V."/>
            <person name="Szeto E."/>
            <person name="Ivanova N."/>
            <person name="Mikhailova N."/>
            <person name="Ovchinnikova G."/>
            <person name="Pagani I."/>
            <person name="Pati A."/>
            <person name="Goodwin L."/>
            <person name="Peters L."/>
            <person name="Pitluck S."/>
            <person name="Woyke T."/>
            <person name="Kerfeld C."/>
        </authorList>
    </citation>
    <scope>NUCLEOTIDE SEQUENCE [LARGE SCALE GENOMIC DNA]</scope>
    <source>
        <strain evidence="2 3">PCC 7112</strain>
    </source>
</reference>
<gene>
    <name evidence="2" type="ORF">Osc7112_3574</name>
</gene>
<dbReference type="InterPro" id="IPR001279">
    <property type="entry name" value="Metallo-B-lactamas"/>
</dbReference>
<dbReference type="HOGENOM" id="CLU_107996_0_0_3"/>
<feature type="domain" description="Metallo-beta-lactamase" evidence="1">
    <location>
        <begin position="29"/>
        <end position="191"/>
    </location>
</feature>
<dbReference type="AlphaFoldDB" id="K9VIK7"/>
<dbReference type="EMBL" id="CP003614">
    <property type="protein sequence ID" value="AFZ07938.1"/>
    <property type="molecule type" value="Genomic_DNA"/>
</dbReference>
<dbReference type="OrthoDB" id="9802991at2"/>
<organism evidence="2 3">
    <name type="scientific">Phormidium nigroviride PCC 7112</name>
    <dbReference type="NCBI Taxonomy" id="179408"/>
    <lineage>
        <taxon>Bacteria</taxon>
        <taxon>Bacillati</taxon>
        <taxon>Cyanobacteriota</taxon>
        <taxon>Cyanophyceae</taxon>
        <taxon>Oscillatoriophycideae</taxon>
        <taxon>Oscillatoriales</taxon>
        <taxon>Oscillatoriaceae</taxon>
        <taxon>Phormidium</taxon>
    </lineage>
</organism>
<dbReference type="STRING" id="179408.Osc7112_3574"/>
<dbReference type="PANTHER" id="PTHR42773">
    <property type="entry name" value="METALLO-BETA-LACTAMASE-RELATED"/>
    <property type="match status" value="1"/>
</dbReference>
<dbReference type="Proteomes" id="UP000010478">
    <property type="component" value="Chromosome"/>
</dbReference>
<dbReference type="Gene3D" id="3.60.15.10">
    <property type="entry name" value="Ribonuclease Z/Hydroxyacylglutathione hydrolase-like"/>
    <property type="match status" value="1"/>
</dbReference>
<accession>K9VIK7</accession>
<dbReference type="PANTHER" id="PTHR42773:SF3">
    <property type="entry name" value="SLR0630 PROTEIN"/>
    <property type="match status" value="1"/>
</dbReference>
<keyword evidence="3" id="KW-1185">Reference proteome</keyword>
<name>K9VIK7_9CYAN</name>
<dbReference type="InterPro" id="IPR036866">
    <property type="entry name" value="RibonucZ/Hydroxyglut_hydro"/>
</dbReference>
<evidence type="ECO:0000313" key="2">
    <source>
        <dbReference type="EMBL" id="AFZ07938.1"/>
    </source>
</evidence>
<dbReference type="SUPFAM" id="SSF56281">
    <property type="entry name" value="Metallo-hydrolase/oxidoreductase"/>
    <property type="match status" value="1"/>
</dbReference>
<dbReference type="eggNOG" id="COG0491">
    <property type="taxonomic scope" value="Bacteria"/>
</dbReference>
<dbReference type="RefSeq" id="WP_015177198.1">
    <property type="nucleotide sequence ID" value="NC_019729.1"/>
</dbReference>